<comment type="caution">
    <text evidence="2">The sequence shown here is derived from an EMBL/GenBank/DDBJ whole genome shotgun (WGS) entry which is preliminary data.</text>
</comment>
<keyword evidence="1" id="KW-0472">Membrane</keyword>
<protein>
    <submittedName>
        <fullName evidence="2">Uncharacterized protein</fullName>
    </submittedName>
</protein>
<name>A0A0M0JIJ9_9EUKA</name>
<sequence length="276" mass="30514">MGVQDLNFDSTVNMLTRESEDAASGEDMARAHRDVLSVVSFLSFVGFILSTTHSVLTMLFLSQLTGVVEPRIFHERLGSLNSAGLLLFLFGVLFLMALVFYHFIIFASYVATILVGVISIGIVVCAYVFGVVMRQQNALFNIKRLSYTTAPTTLDHKQLDGYAVEYCNKKDLGPQTMTAANLEEFIRDRLANDKRKDKSVSRPSEIMFSEVTTRMIEMYATKIVEACALQAIKDSPLLTALSKADDAPNDMLKKVIDEANKGDELCKLIPKGSMAA</sequence>
<organism evidence="2 3">
    <name type="scientific">Chrysochromulina tobinii</name>
    <dbReference type="NCBI Taxonomy" id="1460289"/>
    <lineage>
        <taxon>Eukaryota</taxon>
        <taxon>Haptista</taxon>
        <taxon>Haptophyta</taxon>
        <taxon>Prymnesiophyceae</taxon>
        <taxon>Prymnesiales</taxon>
        <taxon>Chrysochromulinaceae</taxon>
        <taxon>Chrysochromulina</taxon>
    </lineage>
</organism>
<accession>A0A0M0JIJ9</accession>
<evidence type="ECO:0000256" key="1">
    <source>
        <dbReference type="SAM" id="Phobius"/>
    </source>
</evidence>
<keyword evidence="1" id="KW-1133">Transmembrane helix</keyword>
<evidence type="ECO:0000313" key="2">
    <source>
        <dbReference type="EMBL" id="KOO26152.1"/>
    </source>
</evidence>
<feature type="transmembrane region" description="Helical" evidence="1">
    <location>
        <begin position="82"/>
        <end position="104"/>
    </location>
</feature>
<dbReference type="Proteomes" id="UP000037460">
    <property type="component" value="Unassembled WGS sequence"/>
</dbReference>
<dbReference type="EMBL" id="JWZX01002886">
    <property type="protein sequence ID" value="KOO26152.1"/>
    <property type="molecule type" value="Genomic_DNA"/>
</dbReference>
<feature type="transmembrane region" description="Helical" evidence="1">
    <location>
        <begin position="110"/>
        <end position="133"/>
    </location>
</feature>
<keyword evidence="1" id="KW-0812">Transmembrane</keyword>
<feature type="transmembrane region" description="Helical" evidence="1">
    <location>
        <begin position="35"/>
        <end position="61"/>
    </location>
</feature>
<evidence type="ECO:0000313" key="3">
    <source>
        <dbReference type="Proteomes" id="UP000037460"/>
    </source>
</evidence>
<dbReference type="AlphaFoldDB" id="A0A0M0JIJ9"/>
<keyword evidence="3" id="KW-1185">Reference proteome</keyword>
<gene>
    <name evidence="2" type="ORF">Ctob_002744</name>
</gene>
<reference evidence="3" key="1">
    <citation type="journal article" date="2015" name="PLoS Genet.">
        <title>Genome Sequence and Transcriptome Analyses of Chrysochromulina tobin: Metabolic Tools for Enhanced Algal Fitness in the Prominent Order Prymnesiales (Haptophyceae).</title>
        <authorList>
            <person name="Hovde B.T."/>
            <person name="Deodato C.R."/>
            <person name="Hunsperger H.M."/>
            <person name="Ryken S.A."/>
            <person name="Yost W."/>
            <person name="Jha R.K."/>
            <person name="Patterson J."/>
            <person name="Monnat R.J. Jr."/>
            <person name="Barlow S.B."/>
            <person name="Starkenburg S.R."/>
            <person name="Cattolico R.A."/>
        </authorList>
    </citation>
    <scope>NUCLEOTIDE SEQUENCE</scope>
    <source>
        <strain evidence="3">CCMP291</strain>
    </source>
</reference>
<proteinExistence type="predicted"/>